<organism evidence="2 3">
    <name type="scientific">Sphaerisporangium melleum</name>
    <dbReference type="NCBI Taxonomy" id="321316"/>
    <lineage>
        <taxon>Bacteria</taxon>
        <taxon>Bacillati</taxon>
        <taxon>Actinomycetota</taxon>
        <taxon>Actinomycetes</taxon>
        <taxon>Streptosporangiales</taxon>
        <taxon>Streptosporangiaceae</taxon>
        <taxon>Sphaerisporangium</taxon>
    </lineage>
</organism>
<evidence type="ECO:0000313" key="3">
    <source>
        <dbReference type="Proteomes" id="UP000645217"/>
    </source>
</evidence>
<dbReference type="PROSITE" id="PS50943">
    <property type="entry name" value="HTH_CROC1"/>
    <property type="match status" value="1"/>
</dbReference>
<dbReference type="RefSeq" id="WP_189161949.1">
    <property type="nucleotide sequence ID" value="NZ_BMNT01000005.1"/>
</dbReference>
<gene>
    <name evidence="2" type="ORF">GCM10007964_12250</name>
</gene>
<keyword evidence="3" id="KW-1185">Reference proteome</keyword>
<evidence type="ECO:0000259" key="1">
    <source>
        <dbReference type="PROSITE" id="PS50943"/>
    </source>
</evidence>
<protein>
    <recommendedName>
        <fullName evidence="1">HTH cro/C1-type domain-containing protein</fullName>
    </recommendedName>
</protein>
<sequence length="440" mass="48498">MSTDSIDPHASVWHLYGAVMRHLRESKRNLGLRRAGEMMYTDFSNLAKWERGERVPPADMVQRLDQVYDARGILAALYEVLVDFKTATESAQRYAGRTLENPAYANGDDDMERRAALHLLAGLGTLGTFGTLGITAEPVRELLDRSYDYPHRDLADWELACADHLHALRTRPCHQVVADLSIDLAAVRRQSQTSTPAEATELQRIIAMLASLQANALSRLGAHGAALRWWHNSRQAADASGDLELRLVVRAEETGHGLYGQRAPETILCMVRDAQQLSDKPFPSLLSTEAKALSMLGRHDEALNTLTALHKAVDTGGSDRYGFWKQEGTHFAESWVCAGVGDEAAAGTAREKVLELTRDYVYPTNVHLHGALCTVTQGGIDEGLHQASATIDAVSPAYRTHHILETANLIIRAVPHDQRTRPAVTEFRELLAATPPPQRA</sequence>
<dbReference type="CDD" id="cd00093">
    <property type="entry name" value="HTH_XRE"/>
    <property type="match status" value="1"/>
</dbReference>
<comment type="caution">
    <text evidence="2">The sequence shown here is derived from an EMBL/GenBank/DDBJ whole genome shotgun (WGS) entry which is preliminary data.</text>
</comment>
<feature type="domain" description="HTH cro/C1-type" evidence="1">
    <location>
        <begin position="20"/>
        <end position="74"/>
    </location>
</feature>
<accession>A0A917QVF4</accession>
<dbReference type="AlphaFoldDB" id="A0A917QVF4"/>
<dbReference type="InterPro" id="IPR001387">
    <property type="entry name" value="Cro/C1-type_HTH"/>
</dbReference>
<reference evidence="2" key="2">
    <citation type="submission" date="2020-09" db="EMBL/GenBank/DDBJ databases">
        <authorList>
            <person name="Sun Q."/>
            <person name="Ohkuma M."/>
        </authorList>
    </citation>
    <scope>NUCLEOTIDE SEQUENCE</scope>
    <source>
        <strain evidence="2">JCM 13064</strain>
    </source>
</reference>
<dbReference type="Proteomes" id="UP000645217">
    <property type="component" value="Unassembled WGS sequence"/>
</dbReference>
<proteinExistence type="predicted"/>
<evidence type="ECO:0000313" key="2">
    <source>
        <dbReference type="EMBL" id="GGK71021.1"/>
    </source>
</evidence>
<name>A0A917QVF4_9ACTN</name>
<reference evidence="2" key="1">
    <citation type="journal article" date="2014" name="Int. J. Syst. Evol. Microbiol.">
        <title>Complete genome sequence of Corynebacterium casei LMG S-19264T (=DSM 44701T), isolated from a smear-ripened cheese.</title>
        <authorList>
            <consortium name="US DOE Joint Genome Institute (JGI-PGF)"/>
            <person name="Walter F."/>
            <person name="Albersmeier A."/>
            <person name="Kalinowski J."/>
            <person name="Ruckert C."/>
        </authorList>
    </citation>
    <scope>NUCLEOTIDE SEQUENCE</scope>
    <source>
        <strain evidence="2">JCM 13064</strain>
    </source>
</reference>
<dbReference type="EMBL" id="BMNT01000005">
    <property type="protein sequence ID" value="GGK71021.1"/>
    <property type="molecule type" value="Genomic_DNA"/>
</dbReference>